<dbReference type="InterPro" id="IPR041583">
    <property type="entry name" value="TetR_C_31"/>
</dbReference>
<dbReference type="OrthoDB" id="5394806at2"/>
<keyword evidence="6" id="KW-1185">Reference proteome</keyword>
<dbReference type="Proteomes" id="UP000011682">
    <property type="component" value="Unassembled WGS sequence"/>
</dbReference>
<evidence type="ECO:0000313" key="5">
    <source>
        <dbReference type="EMBL" id="EPX58900.1"/>
    </source>
</evidence>
<dbReference type="Pfam" id="PF00440">
    <property type="entry name" value="TetR_N"/>
    <property type="match status" value="1"/>
</dbReference>
<dbReference type="EMBL" id="ANAH02000021">
    <property type="protein sequence ID" value="EPX58900.1"/>
    <property type="molecule type" value="Genomic_DNA"/>
</dbReference>
<reference evidence="5" key="1">
    <citation type="submission" date="2013-05" db="EMBL/GenBank/DDBJ databases">
        <title>Genome assembly of Cystobacter fuscus DSM 2262.</title>
        <authorList>
            <person name="Sharma G."/>
            <person name="Khatri I."/>
            <person name="Kaur C."/>
            <person name="Mayilraj S."/>
            <person name="Subramanian S."/>
        </authorList>
    </citation>
    <scope>NUCLEOTIDE SEQUENCE [LARGE SCALE GENOMIC DNA]</scope>
    <source>
        <strain evidence="5">DSM 2262</strain>
    </source>
</reference>
<dbReference type="Gene3D" id="1.10.357.10">
    <property type="entry name" value="Tetracycline Repressor, domain 2"/>
    <property type="match status" value="1"/>
</dbReference>
<evidence type="ECO:0000256" key="1">
    <source>
        <dbReference type="ARBA" id="ARBA00023125"/>
    </source>
</evidence>
<dbReference type="GO" id="GO:0003700">
    <property type="term" value="F:DNA-binding transcription factor activity"/>
    <property type="evidence" value="ECO:0007669"/>
    <property type="project" value="TreeGrafter"/>
</dbReference>
<dbReference type="SUPFAM" id="SSF48498">
    <property type="entry name" value="Tetracyclin repressor-like, C-terminal domain"/>
    <property type="match status" value="1"/>
</dbReference>
<evidence type="ECO:0000256" key="2">
    <source>
        <dbReference type="PROSITE-ProRule" id="PRU00335"/>
    </source>
</evidence>
<accession>S9P352</accession>
<feature type="domain" description="HTH tetR-type" evidence="4">
    <location>
        <begin position="1"/>
        <end position="61"/>
    </location>
</feature>
<name>S9P352_CYSF2</name>
<sequence>MGNREDLLAGARRCLYEKGYARTTARDIAAAAGTSLAAIGYHFKSTEALMNAALVQTCEAWGEEMKRALAAELLPEASPLERFEAIWKRVFESFATHRGMVSASLEVYASIGHVPEVREQLATGLEAGRVQMAQLFQNLDATADRKAWAVGSFYQALLSGLLLQWLVDPERAPSSKDLTDALRTIAASVEPTGTKDKLQKGKAKKGKAPPAGGKRG</sequence>
<dbReference type="PANTHER" id="PTHR30055:SF219">
    <property type="entry name" value="TRANSCRIPTIONAL REGULATORY PROTEIN"/>
    <property type="match status" value="1"/>
</dbReference>
<gene>
    <name evidence="5" type="ORF">D187_003615</name>
</gene>
<dbReference type="PROSITE" id="PS50977">
    <property type="entry name" value="HTH_TETR_2"/>
    <property type="match status" value="1"/>
</dbReference>
<dbReference type="AlphaFoldDB" id="S9P352"/>
<evidence type="ECO:0000313" key="6">
    <source>
        <dbReference type="Proteomes" id="UP000011682"/>
    </source>
</evidence>
<feature type="DNA-binding region" description="H-T-H motif" evidence="2">
    <location>
        <begin position="24"/>
        <end position="43"/>
    </location>
</feature>
<comment type="caution">
    <text evidence="5">The sequence shown here is derived from an EMBL/GenBank/DDBJ whole genome shotgun (WGS) entry which is preliminary data.</text>
</comment>
<dbReference type="InterPro" id="IPR001647">
    <property type="entry name" value="HTH_TetR"/>
</dbReference>
<dbReference type="PRINTS" id="PR00455">
    <property type="entry name" value="HTHTETR"/>
</dbReference>
<dbReference type="RefSeq" id="WP_002629931.1">
    <property type="nucleotide sequence ID" value="NZ_ANAH02000021.1"/>
</dbReference>
<protein>
    <submittedName>
        <fullName evidence="5">Transcriptional regulator, TetR family</fullName>
    </submittedName>
</protein>
<keyword evidence="1 2" id="KW-0238">DNA-binding</keyword>
<dbReference type="InterPro" id="IPR050109">
    <property type="entry name" value="HTH-type_TetR-like_transc_reg"/>
</dbReference>
<dbReference type="InterPro" id="IPR009057">
    <property type="entry name" value="Homeodomain-like_sf"/>
</dbReference>
<evidence type="ECO:0000259" key="4">
    <source>
        <dbReference type="PROSITE" id="PS50977"/>
    </source>
</evidence>
<feature type="region of interest" description="Disordered" evidence="3">
    <location>
        <begin position="189"/>
        <end position="216"/>
    </location>
</feature>
<dbReference type="Pfam" id="PF17940">
    <property type="entry name" value="TetR_C_31"/>
    <property type="match status" value="1"/>
</dbReference>
<evidence type="ECO:0000256" key="3">
    <source>
        <dbReference type="SAM" id="MobiDB-lite"/>
    </source>
</evidence>
<proteinExistence type="predicted"/>
<dbReference type="eggNOG" id="COG1309">
    <property type="taxonomic scope" value="Bacteria"/>
</dbReference>
<dbReference type="SUPFAM" id="SSF46689">
    <property type="entry name" value="Homeodomain-like"/>
    <property type="match status" value="1"/>
</dbReference>
<organism evidence="5 6">
    <name type="scientific">Cystobacter fuscus (strain ATCC 25194 / DSM 2262 / NBRC 100088 / M29)</name>
    <dbReference type="NCBI Taxonomy" id="1242864"/>
    <lineage>
        <taxon>Bacteria</taxon>
        <taxon>Pseudomonadati</taxon>
        <taxon>Myxococcota</taxon>
        <taxon>Myxococcia</taxon>
        <taxon>Myxococcales</taxon>
        <taxon>Cystobacterineae</taxon>
        <taxon>Archangiaceae</taxon>
        <taxon>Cystobacter</taxon>
    </lineage>
</organism>
<dbReference type="PANTHER" id="PTHR30055">
    <property type="entry name" value="HTH-TYPE TRANSCRIPTIONAL REGULATOR RUTR"/>
    <property type="match status" value="1"/>
</dbReference>
<dbReference type="InterPro" id="IPR036271">
    <property type="entry name" value="Tet_transcr_reg_TetR-rel_C_sf"/>
</dbReference>
<dbReference type="GO" id="GO:0000976">
    <property type="term" value="F:transcription cis-regulatory region binding"/>
    <property type="evidence" value="ECO:0007669"/>
    <property type="project" value="TreeGrafter"/>
</dbReference>